<comment type="caution">
    <text evidence="4">The sequence shown here is derived from an EMBL/GenBank/DDBJ whole genome shotgun (WGS) entry which is preliminary data.</text>
</comment>
<keyword evidence="1" id="KW-0547">Nucleotide-binding</keyword>
<dbReference type="eggNOG" id="COG3378">
    <property type="taxonomic scope" value="Bacteria"/>
</dbReference>
<organism evidence="4 5">
    <name type="scientific">Ruminococcus callidus ATCC 27760</name>
    <dbReference type="NCBI Taxonomy" id="411473"/>
    <lineage>
        <taxon>Bacteria</taxon>
        <taxon>Bacillati</taxon>
        <taxon>Bacillota</taxon>
        <taxon>Clostridia</taxon>
        <taxon>Eubacteriales</taxon>
        <taxon>Oscillospiraceae</taxon>
        <taxon>Ruminococcus</taxon>
    </lineage>
</organism>
<dbReference type="EMBL" id="AWVF01000224">
    <property type="protein sequence ID" value="ERJ94983.1"/>
    <property type="molecule type" value="Genomic_DNA"/>
</dbReference>
<proteinExistence type="predicted"/>
<protein>
    <submittedName>
        <fullName evidence="4">Phage/plasmid primase, P4 family domain protein</fullName>
    </submittedName>
</protein>
<dbReference type="PATRIC" id="fig|411473.3.peg.1439"/>
<dbReference type="GO" id="GO:0005524">
    <property type="term" value="F:ATP binding"/>
    <property type="evidence" value="ECO:0007669"/>
    <property type="project" value="UniProtKB-KW"/>
</dbReference>
<dbReference type="InterPro" id="IPR014015">
    <property type="entry name" value="Helicase_SF3_DNA-vir"/>
</dbReference>
<evidence type="ECO:0000256" key="1">
    <source>
        <dbReference type="ARBA" id="ARBA00022741"/>
    </source>
</evidence>
<evidence type="ECO:0000313" key="5">
    <source>
        <dbReference type="Proteomes" id="UP000016662"/>
    </source>
</evidence>
<dbReference type="InterPro" id="IPR045455">
    <property type="entry name" value="NrS-1_pol-like_helicase"/>
</dbReference>
<dbReference type="Pfam" id="PF19263">
    <property type="entry name" value="DUF5906"/>
    <property type="match status" value="1"/>
</dbReference>
<sequence length="441" mass="49925">MNELQNNNITILKGKQLKIYEAQISDYICSTHHFMIYEGDLYVRNGCQDVKVDKNEFYNWIYQLAAQDGVTLTFSNCADVMKEVMLRSLKFNGIPNGEEYTVFRNCCVSNLTGQIVSLPDDYFSTICVEANYVTDPVLNHPAADQFLYTISGGDPVLIDLHWKYWGYCLSSDAHAKALFFLYGPSGNNGKSTELNLQKNLLSKGSVDFMPIRTLLSEFGKARLRNIRMEISADEGELDLGARDIGYLKTFSGHDDLTANVKFKEFVSFPCTSKIVISSNNNIGMAYSNIDPAFARRIVTIPYPVSILKEQQDPYILEKLLAEKDAIATEAFRSYLALRENNYKFPNCTAYTMQSSLFVPLNSAYNAIQVFSCTNCDFSDPDAFTSTFDLYMAFCAVYGSVFQDITSFSQEFYRVNVEKLEKTRKRIGGQNNRGFYGVKLHA</sequence>
<dbReference type="Proteomes" id="UP000016662">
    <property type="component" value="Unassembled WGS sequence"/>
</dbReference>
<dbReference type="AlphaFoldDB" id="U2M6N5"/>
<feature type="domain" description="SF3 helicase" evidence="3">
    <location>
        <begin position="156"/>
        <end position="315"/>
    </location>
</feature>
<evidence type="ECO:0000256" key="2">
    <source>
        <dbReference type="ARBA" id="ARBA00022840"/>
    </source>
</evidence>
<dbReference type="SUPFAM" id="SSF52540">
    <property type="entry name" value="P-loop containing nucleoside triphosphate hydrolases"/>
    <property type="match status" value="1"/>
</dbReference>
<dbReference type="PROSITE" id="PS51206">
    <property type="entry name" value="SF3_HELICASE_1"/>
    <property type="match status" value="1"/>
</dbReference>
<keyword evidence="5" id="KW-1185">Reference proteome</keyword>
<dbReference type="InterPro" id="IPR027417">
    <property type="entry name" value="P-loop_NTPase"/>
</dbReference>
<accession>U2M6N5</accession>
<dbReference type="STRING" id="411473.RUMCAL_01761"/>
<keyword evidence="2" id="KW-0067">ATP-binding</keyword>
<reference evidence="4 5" key="1">
    <citation type="submission" date="2013-07" db="EMBL/GenBank/DDBJ databases">
        <authorList>
            <person name="Weinstock G."/>
            <person name="Sodergren E."/>
            <person name="Wylie T."/>
            <person name="Fulton L."/>
            <person name="Fulton R."/>
            <person name="Fronick C."/>
            <person name="O'Laughlin M."/>
            <person name="Godfrey J."/>
            <person name="Miner T."/>
            <person name="Herter B."/>
            <person name="Appelbaum E."/>
            <person name="Cordes M."/>
            <person name="Lek S."/>
            <person name="Wollam A."/>
            <person name="Pepin K.H."/>
            <person name="Palsikar V.B."/>
            <person name="Mitreva M."/>
            <person name="Wilson R.K."/>
        </authorList>
    </citation>
    <scope>NUCLEOTIDE SEQUENCE [LARGE SCALE GENOMIC DNA]</scope>
    <source>
        <strain evidence="4 5">ATCC 27760</strain>
    </source>
</reference>
<dbReference type="HOGENOM" id="CLU_620944_0_0_9"/>
<dbReference type="Gene3D" id="3.40.50.300">
    <property type="entry name" value="P-loop containing nucleotide triphosphate hydrolases"/>
    <property type="match status" value="1"/>
</dbReference>
<dbReference type="RefSeq" id="WP_021683230.1">
    <property type="nucleotide sequence ID" value="NZ_KI260471.1"/>
</dbReference>
<name>U2M6N5_9FIRM</name>
<evidence type="ECO:0000259" key="3">
    <source>
        <dbReference type="PROSITE" id="PS51206"/>
    </source>
</evidence>
<gene>
    <name evidence="4" type="ORF">RUMCAL_01761</name>
</gene>
<dbReference type="OrthoDB" id="9763644at2"/>
<evidence type="ECO:0000313" key="4">
    <source>
        <dbReference type="EMBL" id="ERJ94983.1"/>
    </source>
</evidence>